<evidence type="ECO:0000256" key="7">
    <source>
        <dbReference type="ARBA" id="ARBA00023065"/>
    </source>
</evidence>
<keyword evidence="16" id="KW-1185">Reference proteome</keyword>
<dbReference type="PANTHER" id="PTHR33445">
    <property type="entry name" value="ATP SYNTHASE SUBUNIT B', CHLOROPLASTIC"/>
    <property type="match status" value="1"/>
</dbReference>
<comment type="caution">
    <text evidence="15">The sequence shown here is derived from an EMBL/GenBank/DDBJ whole genome shotgun (WGS) entry which is preliminary data.</text>
</comment>
<name>A0ABV7AGC1_9RHOB</name>
<protein>
    <recommendedName>
        <fullName evidence="13">ATP synthase subunit b</fullName>
    </recommendedName>
    <alternativeName>
        <fullName evidence="13">ATP synthase F(0) sector subunit b</fullName>
    </alternativeName>
    <alternativeName>
        <fullName evidence="13">ATPase subunit I</fullName>
    </alternativeName>
    <alternativeName>
        <fullName evidence="13">F-type ATPase subunit b</fullName>
        <shortName evidence="13">F-ATPase subunit b</shortName>
    </alternativeName>
</protein>
<organism evidence="15 16">
    <name type="scientific">Acidimangrovimonas pyrenivorans</name>
    <dbReference type="NCBI Taxonomy" id="2030798"/>
    <lineage>
        <taxon>Bacteria</taxon>
        <taxon>Pseudomonadati</taxon>
        <taxon>Pseudomonadota</taxon>
        <taxon>Alphaproteobacteria</taxon>
        <taxon>Rhodobacterales</taxon>
        <taxon>Paracoccaceae</taxon>
        <taxon>Acidimangrovimonas</taxon>
    </lineage>
</organism>
<keyword evidence="2 13" id="KW-0813">Transport</keyword>
<dbReference type="InterPro" id="IPR002146">
    <property type="entry name" value="ATP_synth_b/b'su_bac/chlpt"/>
</dbReference>
<evidence type="ECO:0000256" key="3">
    <source>
        <dbReference type="ARBA" id="ARBA00022547"/>
    </source>
</evidence>
<comment type="subcellular location">
    <subcellularLocation>
        <location evidence="13">Cell membrane</location>
        <topology evidence="13">Single-pass membrane protein</topology>
    </subcellularLocation>
    <subcellularLocation>
        <location evidence="12">Endomembrane system</location>
        <topology evidence="12">Single-pass membrane protein</topology>
    </subcellularLocation>
</comment>
<evidence type="ECO:0000256" key="11">
    <source>
        <dbReference type="ARBA" id="ARBA00025614"/>
    </source>
</evidence>
<feature type="coiled-coil region" evidence="14">
    <location>
        <begin position="45"/>
        <end position="116"/>
    </location>
</feature>
<comment type="function">
    <text evidence="11">Component of the F(0) channel, it forms part of the peripheral stalk, linking F(1) to F(0). The b'-subunit is a diverged and duplicated form of b found in plants and photosynthetic bacteria.</text>
</comment>
<comment type="similarity">
    <text evidence="1 13">Belongs to the ATPase B chain family.</text>
</comment>
<keyword evidence="6 13" id="KW-1133">Transmembrane helix</keyword>
<evidence type="ECO:0000256" key="12">
    <source>
        <dbReference type="ARBA" id="ARBA00037847"/>
    </source>
</evidence>
<keyword evidence="8 13" id="KW-0472">Membrane</keyword>
<dbReference type="RefSeq" id="WP_377832921.1">
    <property type="nucleotide sequence ID" value="NZ_JBHRSK010000004.1"/>
</dbReference>
<proteinExistence type="inferred from homology"/>
<dbReference type="HAMAP" id="MF_01398">
    <property type="entry name" value="ATP_synth_b_bprime"/>
    <property type="match status" value="1"/>
</dbReference>
<evidence type="ECO:0000256" key="14">
    <source>
        <dbReference type="SAM" id="Coils"/>
    </source>
</evidence>
<evidence type="ECO:0000256" key="13">
    <source>
        <dbReference type="HAMAP-Rule" id="MF_01398"/>
    </source>
</evidence>
<evidence type="ECO:0000256" key="4">
    <source>
        <dbReference type="ARBA" id="ARBA00022692"/>
    </source>
</evidence>
<comment type="function">
    <text evidence="10 13">F(1)F(0) ATP synthase produces ATP from ADP in the presence of a proton or sodium gradient. F-type ATPases consist of two structural domains, F(1) containing the extramembraneous catalytic core and F(0) containing the membrane proton channel, linked together by a central stalk and a peripheral stalk. During catalysis, ATP synthesis in the catalytic domain of F(1) is coupled via a rotary mechanism of the central stalk subunits to proton translocation.</text>
</comment>
<reference evidence="16" key="1">
    <citation type="journal article" date="2019" name="Int. J. Syst. Evol. Microbiol.">
        <title>The Global Catalogue of Microorganisms (GCM) 10K type strain sequencing project: providing services to taxonomists for standard genome sequencing and annotation.</title>
        <authorList>
            <consortium name="The Broad Institute Genomics Platform"/>
            <consortium name="The Broad Institute Genome Sequencing Center for Infectious Disease"/>
            <person name="Wu L."/>
            <person name="Ma J."/>
        </authorList>
    </citation>
    <scope>NUCLEOTIDE SEQUENCE [LARGE SCALE GENOMIC DNA]</scope>
    <source>
        <strain evidence="16">KCTC 62192</strain>
    </source>
</reference>
<evidence type="ECO:0000313" key="16">
    <source>
        <dbReference type="Proteomes" id="UP001595443"/>
    </source>
</evidence>
<evidence type="ECO:0000256" key="6">
    <source>
        <dbReference type="ARBA" id="ARBA00022989"/>
    </source>
</evidence>
<keyword evidence="7 13" id="KW-0406">Ion transport</keyword>
<dbReference type="CDD" id="cd06503">
    <property type="entry name" value="ATP-synt_Fo_b"/>
    <property type="match status" value="1"/>
</dbReference>
<keyword evidence="3 13" id="KW-0138">CF(0)</keyword>
<keyword evidence="5 13" id="KW-0375">Hydrogen ion transport</keyword>
<accession>A0ABV7AGC1</accession>
<keyword evidence="13" id="KW-1003">Cell membrane</keyword>
<keyword evidence="4 13" id="KW-0812">Transmembrane</keyword>
<dbReference type="Proteomes" id="UP001595443">
    <property type="component" value="Unassembled WGS sequence"/>
</dbReference>
<gene>
    <name evidence="13" type="primary">atpF</name>
    <name evidence="15" type="ORF">ACFOES_09115</name>
</gene>
<evidence type="ECO:0000256" key="2">
    <source>
        <dbReference type="ARBA" id="ARBA00022448"/>
    </source>
</evidence>
<dbReference type="InterPro" id="IPR050059">
    <property type="entry name" value="ATP_synthase_B_chain"/>
</dbReference>
<keyword evidence="14" id="KW-0175">Coiled coil</keyword>
<keyword evidence="9 13" id="KW-0066">ATP synthesis</keyword>
<evidence type="ECO:0000256" key="10">
    <source>
        <dbReference type="ARBA" id="ARBA00025198"/>
    </source>
</evidence>
<evidence type="ECO:0000313" key="15">
    <source>
        <dbReference type="EMBL" id="MFC2968252.1"/>
    </source>
</evidence>
<dbReference type="Pfam" id="PF00430">
    <property type="entry name" value="ATP-synt_B"/>
    <property type="match status" value="1"/>
</dbReference>
<evidence type="ECO:0000256" key="5">
    <source>
        <dbReference type="ARBA" id="ARBA00022781"/>
    </source>
</evidence>
<comment type="subunit">
    <text evidence="13">F-type ATPases have 2 components, F(1) - the catalytic core - and F(0) - the membrane proton channel. F(1) has five subunits: alpha(3), beta(3), gamma(1), delta(1), epsilon(1). F(0) has three main subunits: a(1), b(2) and c(10-14). The alpha and beta chains form an alternating ring which encloses part of the gamma chain. F(1) is attached to F(0) by a central stalk formed by the gamma and epsilon chains, while a peripheral stalk is formed by the delta and b chains.</text>
</comment>
<evidence type="ECO:0000256" key="1">
    <source>
        <dbReference type="ARBA" id="ARBA00005513"/>
    </source>
</evidence>
<dbReference type="EMBL" id="JBHRSK010000004">
    <property type="protein sequence ID" value="MFC2968252.1"/>
    <property type="molecule type" value="Genomic_DNA"/>
</dbReference>
<feature type="transmembrane region" description="Helical" evidence="13">
    <location>
        <begin position="6"/>
        <end position="27"/>
    </location>
</feature>
<evidence type="ECO:0000256" key="9">
    <source>
        <dbReference type="ARBA" id="ARBA00023310"/>
    </source>
</evidence>
<dbReference type="PANTHER" id="PTHR33445:SF2">
    <property type="entry name" value="ATP SYNTHASE SUBUNIT B', CHLOROPLASTIC"/>
    <property type="match status" value="1"/>
</dbReference>
<evidence type="ECO:0000256" key="8">
    <source>
        <dbReference type="ARBA" id="ARBA00023136"/>
    </source>
</evidence>
<sequence length="255" mass="28095">MQVDWLTVTAQIANFLVLIWLLRWALYRPLARALRAREVAVAQRLEAAEAARAEAEAAAETHRAATRALEQEREDRLERAEQEAEATKAALLDAAKQEISARRAAWQEQLADEKAAFLDRLRRRAAASFVATLRHILDEMADQELVEGMARTFARRLAALEPAQQARLRAAADDGDRPTILASLPLSERARELVGEAVVGLLDRPAEPGFEADPGLGCGLVLRLGSQHVGWTIAEHLDGFEKEVAQMLEAGEAEP</sequence>